<dbReference type="GO" id="GO:0072380">
    <property type="term" value="C:TRC complex"/>
    <property type="evidence" value="ECO:0007669"/>
    <property type="project" value="TreeGrafter"/>
</dbReference>
<name>A0A2N1N0W0_9GLOM</name>
<keyword evidence="3" id="KW-0802">TPR repeat</keyword>
<dbReference type="GO" id="GO:0016020">
    <property type="term" value="C:membrane"/>
    <property type="evidence" value="ECO:0007669"/>
    <property type="project" value="TreeGrafter"/>
</dbReference>
<dbReference type="InterPro" id="IPR019734">
    <property type="entry name" value="TPR_rpt"/>
</dbReference>
<comment type="similarity">
    <text evidence="1">Belongs to the SGT family.</text>
</comment>
<dbReference type="PANTHER" id="PTHR45831:SF2">
    <property type="entry name" value="LD24721P"/>
    <property type="match status" value="1"/>
</dbReference>
<dbReference type="Gene3D" id="1.20.5.420">
    <property type="entry name" value="Immunoglobulin FC, subunit C"/>
    <property type="match status" value="1"/>
</dbReference>
<accession>A0A2N1N0W0</accession>
<dbReference type="InterPro" id="IPR011990">
    <property type="entry name" value="TPR-like_helical_dom_sf"/>
</dbReference>
<dbReference type="GO" id="GO:0060090">
    <property type="term" value="F:molecular adaptor activity"/>
    <property type="evidence" value="ECO:0007669"/>
    <property type="project" value="TreeGrafter"/>
</dbReference>
<evidence type="ECO:0000256" key="1">
    <source>
        <dbReference type="ARBA" id="ARBA00008175"/>
    </source>
</evidence>
<dbReference type="Gene3D" id="1.25.40.10">
    <property type="entry name" value="Tetratricopeptide repeat domain"/>
    <property type="match status" value="1"/>
</dbReference>
<dbReference type="VEuPathDB" id="FungiDB:RhiirFUN_026374"/>
<dbReference type="Pfam" id="PF13431">
    <property type="entry name" value="TPR_17"/>
    <property type="match status" value="1"/>
</dbReference>
<dbReference type="SMART" id="SM00028">
    <property type="entry name" value="TPR"/>
    <property type="match status" value="1"/>
</dbReference>
<keyword evidence="2" id="KW-0677">Repeat</keyword>
<evidence type="ECO:0000256" key="3">
    <source>
        <dbReference type="ARBA" id="ARBA00022803"/>
    </source>
</evidence>
<evidence type="ECO:0000256" key="2">
    <source>
        <dbReference type="ARBA" id="ARBA00022737"/>
    </source>
</evidence>
<dbReference type="EMBL" id="LLXL01000954">
    <property type="protein sequence ID" value="PKK67489.1"/>
    <property type="molecule type" value="Genomic_DNA"/>
</dbReference>
<dbReference type="VEuPathDB" id="FungiDB:RhiirA1_363594"/>
<dbReference type="Pfam" id="PF16546">
    <property type="entry name" value="SGTA_dimer"/>
    <property type="match status" value="1"/>
</dbReference>
<dbReference type="InterPro" id="IPR047150">
    <property type="entry name" value="SGT"/>
</dbReference>
<gene>
    <name evidence="5" type="ORF">RhiirC2_569340</name>
</gene>
<comment type="caution">
    <text evidence="5">The sequence shown here is derived from an EMBL/GenBank/DDBJ whole genome shotgun (WGS) entry which is preliminary data.</text>
</comment>
<dbReference type="GO" id="GO:0006620">
    <property type="term" value="P:post-translational protein targeting to endoplasmic reticulum membrane"/>
    <property type="evidence" value="ECO:0007669"/>
    <property type="project" value="TreeGrafter"/>
</dbReference>
<dbReference type="InterPro" id="IPR032374">
    <property type="entry name" value="SGTA_dimer"/>
</dbReference>
<organism evidence="5 6">
    <name type="scientific">Rhizophagus irregularis</name>
    <dbReference type="NCBI Taxonomy" id="588596"/>
    <lineage>
        <taxon>Eukaryota</taxon>
        <taxon>Fungi</taxon>
        <taxon>Fungi incertae sedis</taxon>
        <taxon>Mucoromycota</taxon>
        <taxon>Glomeromycotina</taxon>
        <taxon>Glomeromycetes</taxon>
        <taxon>Glomerales</taxon>
        <taxon>Glomeraceae</taxon>
        <taxon>Rhizophagus</taxon>
    </lineage>
</organism>
<dbReference type="VEuPathDB" id="FungiDB:FUN_001574"/>
<dbReference type="SUPFAM" id="SSF48452">
    <property type="entry name" value="TPR-like"/>
    <property type="match status" value="1"/>
</dbReference>
<dbReference type="AlphaFoldDB" id="A0A2N1N0W0"/>
<feature type="domain" description="SGTA homodimerisation" evidence="4">
    <location>
        <begin position="5"/>
        <end position="37"/>
    </location>
</feature>
<dbReference type="PANTHER" id="PTHR45831">
    <property type="entry name" value="LD24721P"/>
    <property type="match status" value="1"/>
</dbReference>
<reference evidence="5 6" key="2">
    <citation type="submission" date="2017-10" db="EMBL/GenBank/DDBJ databases">
        <title>Extensive intraspecific genome diversity in a model arbuscular mycorrhizal fungus.</title>
        <authorList>
            <person name="Chen E.C.H."/>
            <person name="Morin E."/>
            <person name="Baudet D."/>
            <person name="Noel J."/>
            <person name="Ndikumana S."/>
            <person name="Charron P."/>
            <person name="St-Onge C."/>
            <person name="Giorgi J."/>
            <person name="Grigoriev I.V."/>
            <person name="Roux C."/>
            <person name="Martin F.M."/>
            <person name="Corradi N."/>
        </authorList>
    </citation>
    <scope>NUCLEOTIDE SEQUENCE [LARGE SCALE GENOMIC DNA]</scope>
    <source>
        <strain evidence="5 6">C2</strain>
    </source>
</reference>
<evidence type="ECO:0000259" key="4">
    <source>
        <dbReference type="Pfam" id="PF16546"/>
    </source>
</evidence>
<protein>
    <recommendedName>
        <fullName evidence="4">SGTA homodimerisation domain-containing protein</fullName>
    </recommendedName>
</protein>
<proteinExistence type="inferred from homology"/>
<evidence type="ECO:0000313" key="5">
    <source>
        <dbReference type="EMBL" id="PKK67489.1"/>
    </source>
</evidence>
<sequence length="179" mass="19771">MSDIKKRLVFSILQFLQQSIKDGTIKEEDTEGVEVAGSISIVFRVYFNTLLDLPFYYIVQCIGEAFGVNVEDPEQKAAYSTKAPLLTIFEVAVKAQEKIKPVTKSAPPQAGNRKVAEKDYKTAIQLYGEAIAINGDNAVYYANRAAAHSQLGQHEKAIEDAIKSSQIDPSYSKSYSRLG</sequence>
<reference evidence="5 6" key="1">
    <citation type="submission" date="2016-04" db="EMBL/GenBank/DDBJ databases">
        <title>Genome analyses suggest a sexual origin of heterokaryosis in a supposedly ancient asexual fungus.</title>
        <authorList>
            <person name="Ropars J."/>
            <person name="Sedzielewska K."/>
            <person name="Noel J."/>
            <person name="Charron P."/>
            <person name="Farinelli L."/>
            <person name="Marton T."/>
            <person name="Kruger M."/>
            <person name="Pelin A."/>
            <person name="Brachmann A."/>
            <person name="Corradi N."/>
        </authorList>
    </citation>
    <scope>NUCLEOTIDE SEQUENCE [LARGE SCALE GENOMIC DNA]</scope>
    <source>
        <strain evidence="5 6">C2</strain>
    </source>
</reference>
<dbReference type="Proteomes" id="UP000233469">
    <property type="component" value="Unassembled WGS sequence"/>
</dbReference>
<evidence type="ECO:0000313" key="6">
    <source>
        <dbReference type="Proteomes" id="UP000233469"/>
    </source>
</evidence>